<proteinExistence type="predicted"/>
<protein>
    <recommendedName>
        <fullName evidence="4">Protein kinase domain-containing protein</fullName>
    </recommendedName>
</protein>
<feature type="region of interest" description="Disordered" evidence="1">
    <location>
        <begin position="187"/>
        <end position="218"/>
    </location>
</feature>
<dbReference type="Proteomes" id="UP000325902">
    <property type="component" value="Unassembled WGS sequence"/>
</dbReference>
<sequence length="392" mass="43950">MEDDRLVRRLGSGHAGEVFEAVIGGRVYALKLYTSIDEYSSEKKAYAKLNKALTSAKAKIASKSTTEAMARLLIINSFCQEQDVCAVETLLENYSGPTKSCFLSHPVESYCRLGMRLEMIHGPTLDDKDDSGTGAVTTLLKTEGQKRRVWQRLRDALGWLHRKAEMLHGSVHGRNVILVRVGERVGKVGDGDEEEEEAEAGVEEEEEEEDEYEDEEEDEVDYMPILIDFNHVEWKKDHDSGAAWIDACTSELNSADALLPMVALKDMVASQGRIIKSDHYCRKRAKAFVCGTCFICLKNRLGRLRKTVDGLWGDESLKYARGSEEIIQPILVDALHVVTDILEDIELSKAPCFDINLLKHWARELAEPLLRRVLDDLPCAGDEVFKTALGCQ</sequence>
<reference evidence="2 3" key="1">
    <citation type="journal article" date="2019" name="Sci. Rep.">
        <title>A multi-omics analysis of the grapevine pathogen Lasiodiplodia theobromae reveals that temperature affects the expression of virulence- and pathogenicity-related genes.</title>
        <authorList>
            <person name="Felix C."/>
            <person name="Meneses R."/>
            <person name="Goncalves M.F.M."/>
            <person name="Tilleman L."/>
            <person name="Duarte A.S."/>
            <person name="Jorrin-Novo J.V."/>
            <person name="Van de Peer Y."/>
            <person name="Deforce D."/>
            <person name="Van Nieuwerburgh F."/>
            <person name="Esteves A.C."/>
            <person name="Alves A."/>
        </authorList>
    </citation>
    <scope>NUCLEOTIDE SEQUENCE [LARGE SCALE GENOMIC DNA]</scope>
    <source>
        <strain evidence="2 3">LA-SOL3</strain>
    </source>
</reference>
<evidence type="ECO:0000313" key="2">
    <source>
        <dbReference type="EMBL" id="KAB2569743.1"/>
    </source>
</evidence>
<evidence type="ECO:0000313" key="3">
    <source>
        <dbReference type="Proteomes" id="UP000325902"/>
    </source>
</evidence>
<feature type="compositionally biased region" description="Acidic residues" evidence="1">
    <location>
        <begin position="191"/>
        <end position="218"/>
    </location>
</feature>
<dbReference type="AlphaFoldDB" id="A0A5N5CWK7"/>
<evidence type="ECO:0008006" key="4">
    <source>
        <dbReference type="Google" id="ProtNLM"/>
    </source>
</evidence>
<evidence type="ECO:0000256" key="1">
    <source>
        <dbReference type="SAM" id="MobiDB-lite"/>
    </source>
</evidence>
<name>A0A5N5CWK7_9PEZI</name>
<gene>
    <name evidence="2" type="ORF">DBV05_g11593</name>
</gene>
<dbReference type="EMBL" id="VCHE01000171">
    <property type="protein sequence ID" value="KAB2569743.1"/>
    <property type="molecule type" value="Genomic_DNA"/>
</dbReference>
<dbReference type="SUPFAM" id="SSF56112">
    <property type="entry name" value="Protein kinase-like (PK-like)"/>
    <property type="match status" value="1"/>
</dbReference>
<comment type="caution">
    <text evidence="2">The sequence shown here is derived from an EMBL/GenBank/DDBJ whole genome shotgun (WGS) entry which is preliminary data.</text>
</comment>
<dbReference type="InterPro" id="IPR011009">
    <property type="entry name" value="Kinase-like_dom_sf"/>
</dbReference>
<accession>A0A5N5CWK7</accession>
<keyword evidence="3" id="KW-1185">Reference proteome</keyword>
<organism evidence="2 3">
    <name type="scientific">Lasiodiplodia theobromae</name>
    <dbReference type="NCBI Taxonomy" id="45133"/>
    <lineage>
        <taxon>Eukaryota</taxon>
        <taxon>Fungi</taxon>
        <taxon>Dikarya</taxon>
        <taxon>Ascomycota</taxon>
        <taxon>Pezizomycotina</taxon>
        <taxon>Dothideomycetes</taxon>
        <taxon>Dothideomycetes incertae sedis</taxon>
        <taxon>Botryosphaeriales</taxon>
        <taxon>Botryosphaeriaceae</taxon>
        <taxon>Lasiodiplodia</taxon>
    </lineage>
</organism>